<evidence type="ECO:0000313" key="4">
    <source>
        <dbReference type="Proteomes" id="UP000201728"/>
    </source>
</evidence>
<sequence>MSDGDKMPLQSQEEETVLNASLTPIEILKRLQEMHDTRLRGRPLPDKVIILLLLKKLPILSNFFHGVNGTGTSISKLVVVQGHAVSVAETAGKGFQWAGLGLALIDFFRIPLIYLAALLIGQEPPVTLNKNARWLYSTVLLTLTIIALAIPAAAPPIALVTAILGLGCSVFLLVKHVREYLQIQKTLREVDDEIKPQEERFKHLQTLAKALQAKIEKEPENFKQFIEEFAELEISYNRLKHELQLLYDKQLQFSQKSARMNIASVIDKTLAIGVSAFAVIGLAVSLAFPVIGLGIVAASAALVSAYILARILTPPAINLVKWLINKLTSKKETTITIEQQTRPSPINNLESTGLTMVKLYGAEATHVLEEQVEVLQQREQLEHKLLQPAKYHQNPEAFLQTIKEVALSAEPPFNLEEWREFLGREMIQPDLQLLQVSIGQIEMKVEEREQLLSDKSLLMALQEKGVDLHQITIKKILASKHSPALFQEGNDTVAGLQNKKGDFVINHQ</sequence>
<feature type="transmembrane region" description="Helical" evidence="2">
    <location>
        <begin position="156"/>
        <end position="174"/>
    </location>
</feature>
<evidence type="ECO:0000256" key="2">
    <source>
        <dbReference type="SAM" id="Phobius"/>
    </source>
</evidence>
<evidence type="ECO:0000256" key="1">
    <source>
        <dbReference type="SAM" id="Coils"/>
    </source>
</evidence>
<name>A0A222NZ59_9GAMM</name>
<protein>
    <recommendedName>
        <fullName evidence="5">Coiled-coil protein</fullName>
    </recommendedName>
</protein>
<reference evidence="4" key="1">
    <citation type="submission" date="2016-07" db="EMBL/GenBank/DDBJ databases">
        <authorList>
            <person name="Florea S."/>
            <person name="Webb J.S."/>
            <person name="Jaromczyk J."/>
            <person name="Schardl C.L."/>
        </authorList>
    </citation>
    <scope>NUCLEOTIDE SEQUENCE [LARGE SCALE GENOMIC DNA]</scope>
    <source>
        <strain evidence="4">CDC-D5610</strain>
    </source>
</reference>
<feature type="transmembrane region" description="Helical" evidence="2">
    <location>
        <begin position="132"/>
        <end position="150"/>
    </location>
</feature>
<proteinExistence type="predicted"/>
<keyword evidence="4" id="KW-1185">Reference proteome</keyword>
<dbReference type="Proteomes" id="UP000201728">
    <property type="component" value="Chromosome"/>
</dbReference>
<accession>A0A222NZ59</accession>
<evidence type="ECO:0000313" key="3">
    <source>
        <dbReference type="EMBL" id="ASQ44835.1"/>
    </source>
</evidence>
<dbReference type="KEGG" id="lcd:clem_01345"/>
<feature type="transmembrane region" description="Helical" evidence="2">
    <location>
        <begin position="97"/>
        <end position="120"/>
    </location>
</feature>
<dbReference type="OrthoDB" id="5653214at2"/>
<keyword evidence="2" id="KW-1133">Transmembrane helix</keyword>
<dbReference type="AlphaFoldDB" id="A0A222NZ59"/>
<dbReference type="EMBL" id="CP016397">
    <property type="protein sequence ID" value="ASQ44835.1"/>
    <property type="molecule type" value="Genomic_DNA"/>
</dbReference>
<feature type="transmembrane region" description="Helical" evidence="2">
    <location>
        <begin position="265"/>
        <end position="284"/>
    </location>
</feature>
<evidence type="ECO:0008006" key="5">
    <source>
        <dbReference type="Google" id="ProtNLM"/>
    </source>
</evidence>
<organism evidence="3 4">
    <name type="scientific">Legionella clemsonensis</name>
    <dbReference type="NCBI Taxonomy" id="1867846"/>
    <lineage>
        <taxon>Bacteria</taxon>
        <taxon>Pseudomonadati</taxon>
        <taxon>Pseudomonadota</taxon>
        <taxon>Gammaproteobacteria</taxon>
        <taxon>Legionellales</taxon>
        <taxon>Legionellaceae</taxon>
        <taxon>Legionella</taxon>
    </lineage>
</organism>
<dbReference type="RefSeq" id="WP_094089958.1">
    <property type="nucleotide sequence ID" value="NZ_CP016397.1"/>
</dbReference>
<keyword evidence="1" id="KW-0175">Coiled coil</keyword>
<keyword evidence="2" id="KW-0812">Transmembrane</keyword>
<feature type="coiled-coil region" evidence="1">
    <location>
        <begin position="222"/>
        <end position="249"/>
    </location>
</feature>
<keyword evidence="2" id="KW-0472">Membrane</keyword>
<gene>
    <name evidence="3" type="ORF">clem_01345</name>
</gene>